<accession>A0A1K0JCT9</accession>
<evidence type="ECO:0000313" key="1">
    <source>
        <dbReference type="EMBL" id="SEI22568.1"/>
    </source>
</evidence>
<gene>
    <name evidence="1" type="ORF">RTCCBAU85039_6877</name>
</gene>
<dbReference type="EMBL" id="FNXB01000136">
    <property type="protein sequence ID" value="SEI22568.1"/>
    <property type="molecule type" value="Genomic_DNA"/>
</dbReference>
<sequence length="34" mass="3473">MNLSVVETRTVSSSWDKSAGCLMTGRAATGVEGA</sequence>
<organism evidence="1 2">
    <name type="scientific">Rhizobium tibeticum</name>
    <dbReference type="NCBI Taxonomy" id="501024"/>
    <lineage>
        <taxon>Bacteria</taxon>
        <taxon>Pseudomonadati</taxon>
        <taxon>Pseudomonadota</taxon>
        <taxon>Alphaproteobacteria</taxon>
        <taxon>Hyphomicrobiales</taxon>
        <taxon>Rhizobiaceae</taxon>
        <taxon>Rhizobium/Agrobacterium group</taxon>
        <taxon>Rhizobium</taxon>
    </lineage>
</organism>
<dbReference type="Proteomes" id="UP000183063">
    <property type="component" value="Unassembled WGS sequence"/>
</dbReference>
<proteinExistence type="predicted"/>
<name>A0A1K0JCT9_9HYPH</name>
<protein>
    <submittedName>
        <fullName evidence="1">Uncharacterized protein</fullName>
    </submittedName>
</protein>
<reference evidence="2" key="1">
    <citation type="submission" date="2016-10" db="EMBL/GenBank/DDBJ databases">
        <authorList>
            <person name="Wibberg D."/>
        </authorList>
    </citation>
    <scope>NUCLEOTIDE SEQUENCE [LARGE SCALE GENOMIC DNA]</scope>
</reference>
<dbReference type="AlphaFoldDB" id="A0A1K0JCT9"/>
<evidence type="ECO:0000313" key="2">
    <source>
        <dbReference type="Proteomes" id="UP000183063"/>
    </source>
</evidence>